<name>A0A418YD78_9GAMM</name>
<gene>
    <name evidence="5" type="primary">tssI</name>
    <name evidence="5" type="ORF">D1Z90_12565</name>
</gene>
<dbReference type="RefSeq" id="WP_119911123.1">
    <property type="nucleotide sequence ID" value="NZ_QZCH01000016.1"/>
</dbReference>
<dbReference type="Gene3D" id="4.10.220.110">
    <property type="match status" value="1"/>
</dbReference>
<protein>
    <submittedName>
        <fullName evidence="5">Type VI secretion system tip protein VgrG</fullName>
    </submittedName>
</protein>
<dbReference type="PANTHER" id="PTHR32305">
    <property type="match status" value="1"/>
</dbReference>
<dbReference type="Pfam" id="PF04717">
    <property type="entry name" value="Phage_base_V"/>
    <property type="match status" value="1"/>
</dbReference>
<dbReference type="Gene3D" id="3.55.50.10">
    <property type="entry name" value="Baseplate protein-like domains"/>
    <property type="match status" value="1"/>
</dbReference>
<sequence length="746" mass="82736">MADNTGLQFTFTVDQLPASSFIVTEFSGQEHASCPFIFDLKLASQQEDITPQQVVDKTACLTIWQDGVPQRHINGVVSSLEQGDTGYHHSIYRVSLVASLKRLELRQNSRIFQQLDAAEIISILLQEMGIEDYAFSVKQALQKREYCVQYRETDLAFLDRLAAEEGLFYYFIHHKDKHELIFADDSQTLFTLAKPIIYNANSGGASKQLAINSFQSNNQITSANVALQDYSFKKPNYSFLQTQQGQELDFQRQDYQHFDFPGRYKNDHSGQKYAATRQHWLNRNSTTASIISNHPTLTAGIKFDLREHPNPAHNRDWQLINVAHQGEQHQALEQAGGQGQTRYQNQATLLPGHRQWKATANVKPCVDGPQIAIVTGPEGEEIYCDEHGRVKVQFPWDRYSDNDDKASCWIRVAQGWAGSQYGSMAIPRIGHEVIVNFVEGDPDQPIITGRTYHANNRPPYTLPDHKTRTVFRTETHQGEGYNELRIEDESGQEEIFWHAQKDFNQLIENDQAIQIKRDNHSHVERDQLSHIKGNNHTTVNGTHHNQVKGQQSLVINGSLHIKAGQAWLTDAGQALHCKAGDKIVLEAGAEITIKAGSSFVKVDPAGVHLSGPAVNMNSGGSASAAASFAGETAKKPIEVEQATTLNVEQVTATSASLTAPEAKMKATQAGEIAIEAAIEPETITPEFHTAVGSKPSAPKAVNSSQTTKAPATSATPELPPQSPLKSQPDEPKDEKPKPTKPFIFSL</sequence>
<comment type="caution">
    <text evidence="5">The sequence shown here is derived from an EMBL/GenBank/DDBJ whole genome shotgun (WGS) entry which is preliminary data.</text>
</comment>
<dbReference type="Gene3D" id="2.40.50.230">
    <property type="entry name" value="Gp5 N-terminal domain"/>
    <property type="match status" value="1"/>
</dbReference>
<feature type="domain" description="Gp5/Type VI secretion system Vgr protein OB-fold" evidence="3">
    <location>
        <begin position="385"/>
        <end position="452"/>
    </location>
</feature>
<dbReference type="InterPro" id="IPR006531">
    <property type="entry name" value="Gp5/Vgr_OB"/>
</dbReference>
<dbReference type="InterPro" id="IPR006533">
    <property type="entry name" value="T6SS_Vgr_RhsGE"/>
</dbReference>
<dbReference type="SUPFAM" id="SSF69255">
    <property type="entry name" value="gp5 N-terminal domain-like"/>
    <property type="match status" value="1"/>
</dbReference>
<dbReference type="Proteomes" id="UP000283255">
    <property type="component" value="Unassembled WGS sequence"/>
</dbReference>
<evidence type="ECO:0000256" key="1">
    <source>
        <dbReference type="ARBA" id="ARBA00005558"/>
    </source>
</evidence>
<dbReference type="InterPro" id="IPR050708">
    <property type="entry name" value="T6SS_VgrG/RHS"/>
</dbReference>
<feature type="compositionally biased region" description="Basic and acidic residues" evidence="2">
    <location>
        <begin position="727"/>
        <end position="737"/>
    </location>
</feature>
<dbReference type="OrthoDB" id="9762420at2"/>
<feature type="compositionally biased region" description="Polar residues" evidence="2">
    <location>
        <begin position="701"/>
        <end position="715"/>
    </location>
</feature>
<proteinExistence type="inferred from homology"/>
<evidence type="ECO:0000259" key="4">
    <source>
        <dbReference type="Pfam" id="PF22178"/>
    </source>
</evidence>
<keyword evidence="6" id="KW-1185">Reference proteome</keyword>
<reference evidence="5 6" key="2">
    <citation type="submission" date="2019-01" db="EMBL/GenBank/DDBJ databases">
        <title>Motilimonas pumilus sp. nov., isolated from the gut of sea cucumber (Apostichopus japonicus).</title>
        <authorList>
            <person name="Wang F.-Q."/>
            <person name="Ren L.-H."/>
            <person name="Lin Y.-W."/>
            <person name="Sun G.-H."/>
            <person name="Du Z.-J."/>
            <person name="Zhao J.-X."/>
            <person name="Liu X.-J."/>
            <person name="Liu L.-J."/>
        </authorList>
    </citation>
    <scope>NUCLEOTIDE SEQUENCE [LARGE SCALE GENOMIC DNA]</scope>
    <source>
        <strain evidence="5 6">PLHSC7-2</strain>
    </source>
</reference>
<evidence type="ECO:0000256" key="2">
    <source>
        <dbReference type="SAM" id="MobiDB-lite"/>
    </source>
</evidence>
<feature type="region of interest" description="Disordered" evidence="2">
    <location>
        <begin position="691"/>
        <end position="746"/>
    </location>
</feature>
<comment type="similarity">
    <text evidence="1">Belongs to the VgrG protein family.</text>
</comment>
<feature type="domain" description="Gp5/Type VI secretion system Vgr C-terminal trimerisation" evidence="4">
    <location>
        <begin position="470"/>
        <end position="574"/>
    </location>
</feature>
<dbReference type="SUPFAM" id="SSF69349">
    <property type="entry name" value="Phage fibre proteins"/>
    <property type="match status" value="1"/>
</dbReference>
<dbReference type="Pfam" id="PF22178">
    <property type="entry name" value="Gp5_trimer_C"/>
    <property type="match status" value="1"/>
</dbReference>
<dbReference type="Gene3D" id="2.30.110.50">
    <property type="match status" value="1"/>
</dbReference>
<dbReference type="NCBIfam" id="TIGR01646">
    <property type="entry name" value="vgr_GE"/>
    <property type="match status" value="1"/>
</dbReference>
<evidence type="ECO:0000313" key="5">
    <source>
        <dbReference type="EMBL" id="RJG42496.1"/>
    </source>
</evidence>
<dbReference type="Pfam" id="PF05954">
    <property type="entry name" value="Phage_GPD"/>
    <property type="match status" value="1"/>
</dbReference>
<dbReference type="PANTHER" id="PTHR32305:SF11">
    <property type="entry name" value="TYPE VI SECRETION SYSTEM SPIKE PROTEIN VGRG3"/>
    <property type="match status" value="1"/>
</dbReference>
<accession>A0A418YD78</accession>
<dbReference type="InterPro" id="IPR037026">
    <property type="entry name" value="Vgr_OB-fold_dom_sf"/>
</dbReference>
<evidence type="ECO:0000259" key="3">
    <source>
        <dbReference type="Pfam" id="PF04717"/>
    </source>
</evidence>
<evidence type="ECO:0000313" key="6">
    <source>
        <dbReference type="Proteomes" id="UP000283255"/>
    </source>
</evidence>
<dbReference type="InterPro" id="IPR054030">
    <property type="entry name" value="Gp5_Vgr_C"/>
</dbReference>
<dbReference type="SUPFAM" id="SSF69279">
    <property type="entry name" value="Phage tail proteins"/>
    <property type="match status" value="2"/>
</dbReference>
<dbReference type="InterPro" id="IPR017847">
    <property type="entry name" value="T6SS_RhsGE_Vgr_subset"/>
</dbReference>
<dbReference type="NCBIfam" id="TIGR03361">
    <property type="entry name" value="VI_Rhs_Vgr"/>
    <property type="match status" value="1"/>
</dbReference>
<organism evidence="5 6">
    <name type="scientific">Motilimonas pumila</name>
    <dbReference type="NCBI Taxonomy" id="2303987"/>
    <lineage>
        <taxon>Bacteria</taxon>
        <taxon>Pseudomonadati</taxon>
        <taxon>Pseudomonadota</taxon>
        <taxon>Gammaproteobacteria</taxon>
        <taxon>Alteromonadales</taxon>
        <taxon>Alteromonadales genera incertae sedis</taxon>
        <taxon>Motilimonas</taxon>
    </lineage>
</organism>
<reference evidence="5 6" key="1">
    <citation type="submission" date="2018-09" db="EMBL/GenBank/DDBJ databases">
        <authorList>
            <person name="Wang F."/>
        </authorList>
    </citation>
    <scope>NUCLEOTIDE SEQUENCE [LARGE SCALE GENOMIC DNA]</scope>
    <source>
        <strain evidence="5 6">PLHSC7-2</strain>
    </source>
</reference>
<dbReference type="EMBL" id="QZCH01000016">
    <property type="protein sequence ID" value="RJG42496.1"/>
    <property type="molecule type" value="Genomic_DNA"/>
</dbReference>
<dbReference type="AlphaFoldDB" id="A0A418YD78"/>